<reference evidence="2" key="1">
    <citation type="submission" date="2019-09" db="EMBL/GenBank/DDBJ databases">
        <title>Draft genome information of white flower Hibiscus syriacus.</title>
        <authorList>
            <person name="Kim Y.-M."/>
        </authorList>
    </citation>
    <scope>NUCLEOTIDE SEQUENCE [LARGE SCALE GENOMIC DNA]</scope>
    <source>
        <strain evidence="2">YM2019G1</strain>
    </source>
</reference>
<dbReference type="Pfam" id="PF13966">
    <property type="entry name" value="zf-RVT"/>
    <property type="match status" value="1"/>
</dbReference>
<dbReference type="Proteomes" id="UP000436088">
    <property type="component" value="Unassembled WGS sequence"/>
</dbReference>
<feature type="domain" description="Reverse transcriptase zinc-binding" evidence="1">
    <location>
        <begin position="23"/>
        <end position="102"/>
    </location>
</feature>
<comment type="caution">
    <text evidence="2">The sequence shown here is derived from an EMBL/GenBank/DDBJ whole genome shotgun (WGS) entry which is preliminary data.</text>
</comment>
<evidence type="ECO:0000313" key="2">
    <source>
        <dbReference type="EMBL" id="KAE8658499.1"/>
    </source>
</evidence>
<protein>
    <recommendedName>
        <fullName evidence="1">Reverse transcriptase zinc-binding domain-containing protein</fullName>
    </recommendedName>
</protein>
<dbReference type="EMBL" id="VEPZ02001744">
    <property type="protein sequence ID" value="KAE8658499.1"/>
    <property type="molecule type" value="Genomic_DNA"/>
</dbReference>
<dbReference type="AlphaFoldDB" id="A0A6A2XJ57"/>
<organism evidence="2 3">
    <name type="scientific">Hibiscus syriacus</name>
    <name type="common">Rose of Sharon</name>
    <dbReference type="NCBI Taxonomy" id="106335"/>
    <lineage>
        <taxon>Eukaryota</taxon>
        <taxon>Viridiplantae</taxon>
        <taxon>Streptophyta</taxon>
        <taxon>Embryophyta</taxon>
        <taxon>Tracheophyta</taxon>
        <taxon>Spermatophyta</taxon>
        <taxon>Magnoliopsida</taxon>
        <taxon>eudicotyledons</taxon>
        <taxon>Gunneridae</taxon>
        <taxon>Pentapetalae</taxon>
        <taxon>rosids</taxon>
        <taxon>malvids</taxon>
        <taxon>Malvales</taxon>
        <taxon>Malvaceae</taxon>
        <taxon>Malvoideae</taxon>
        <taxon>Hibiscus</taxon>
    </lineage>
</organism>
<evidence type="ECO:0000313" key="3">
    <source>
        <dbReference type="Proteomes" id="UP000436088"/>
    </source>
</evidence>
<dbReference type="PANTHER" id="PTHR33116">
    <property type="entry name" value="REVERSE TRANSCRIPTASE ZINC-BINDING DOMAIN-CONTAINING PROTEIN-RELATED-RELATED"/>
    <property type="match status" value="1"/>
</dbReference>
<sequence length="203" mass="23955">MREEARRLFLPCPNWSLIKGKWIWDNIRDCKAKVNWHRLIWFPAHIPKFSLVSWMVILDRLPTKDRLVWFGLDIDNVCGLCGSGIESRDHLFAECPFAKEVWGIVLIACDIRYDLNSWGDIFNWLIVNLKGKSIRVRIVKLAWTGLLYFVWEERNHRLFRGSTRSVDVVVNSIKEAVRVKLCRLGCPRIEDVNSHLYLNWGLY</sequence>
<dbReference type="InterPro" id="IPR026960">
    <property type="entry name" value="RVT-Znf"/>
</dbReference>
<dbReference type="PANTHER" id="PTHR33116:SF84">
    <property type="entry name" value="RNA-DIRECTED DNA POLYMERASE"/>
    <property type="match status" value="1"/>
</dbReference>
<name>A0A6A2XJ57_HIBSY</name>
<accession>A0A6A2XJ57</accession>
<dbReference type="OrthoDB" id="1937542at2759"/>
<proteinExistence type="predicted"/>
<evidence type="ECO:0000259" key="1">
    <source>
        <dbReference type="Pfam" id="PF13966"/>
    </source>
</evidence>
<gene>
    <name evidence="2" type="ORF">F3Y22_tig00116971pilonHSYRG00659</name>
</gene>
<keyword evidence="3" id="KW-1185">Reference proteome</keyword>